<evidence type="ECO:0000256" key="1">
    <source>
        <dbReference type="ARBA" id="ARBA00004496"/>
    </source>
</evidence>
<dbReference type="GO" id="GO:0003677">
    <property type="term" value="F:DNA binding"/>
    <property type="evidence" value="ECO:0007669"/>
    <property type="project" value="UniProtKB-UniRule"/>
</dbReference>
<evidence type="ECO:0000256" key="7">
    <source>
        <dbReference type="ARBA" id="ARBA00023172"/>
    </source>
</evidence>
<comment type="caution">
    <text evidence="12">The sequence shown here is derived from an EMBL/GenBank/DDBJ whole genome shotgun (WGS) entry which is preliminary data.</text>
</comment>
<dbReference type="GO" id="GO:0006313">
    <property type="term" value="P:DNA transposition"/>
    <property type="evidence" value="ECO:0007669"/>
    <property type="project" value="UniProtKB-UniRule"/>
</dbReference>
<dbReference type="SUPFAM" id="SSF56349">
    <property type="entry name" value="DNA breaking-rejoining enzymes"/>
    <property type="match status" value="1"/>
</dbReference>
<comment type="similarity">
    <text evidence="9">Belongs to the 'phage' integrase family. XerC subfamily.</text>
</comment>
<dbReference type="InterPro" id="IPR010998">
    <property type="entry name" value="Integrase_recombinase_N"/>
</dbReference>
<keyword evidence="5 9" id="KW-0229">DNA integration</keyword>
<dbReference type="GO" id="GO:0005737">
    <property type="term" value="C:cytoplasm"/>
    <property type="evidence" value="ECO:0007669"/>
    <property type="project" value="UniProtKB-SubCell"/>
</dbReference>
<dbReference type="InterPro" id="IPR004107">
    <property type="entry name" value="Integrase_SAM-like_N"/>
</dbReference>
<evidence type="ECO:0000256" key="8">
    <source>
        <dbReference type="ARBA" id="ARBA00023306"/>
    </source>
</evidence>
<evidence type="ECO:0000256" key="9">
    <source>
        <dbReference type="HAMAP-Rule" id="MF_01808"/>
    </source>
</evidence>
<dbReference type="PROSITE" id="PS51900">
    <property type="entry name" value="CB"/>
    <property type="match status" value="1"/>
</dbReference>
<dbReference type="Gene3D" id="1.10.443.10">
    <property type="entry name" value="Intergrase catalytic core"/>
    <property type="match status" value="1"/>
</dbReference>
<evidence type="ECO:0000256" key="3">
    <source>
        <dbReference type="ARBA" id="ARBA00022618"/>
    </source>
</evidence>
<feature type="active site" evidence="9">
    <location>
        <position position="146"/>
    </location>
</feature>
<keyword evidence="6 9" id="KW-0238">DNA-binding</keyword>
<dbReference type="Pfam" id="PF02899">
    <property type="entry name" value="Phage_int_SAM_1"/>
    <property type="match status" value="1"/>
</dbReference>
<dbReference type="InterPro" id="IPR050090">
    <property type="entry name" value="Tyrosine_recombinase_XerCD"/>
</dbReference>
<gene>
    <name evidence="9 12" type="primary">xerC</name>
    <name evidence="12" type="ORF">GCM10011312_10550</name>
</gene>
<dbReference type="PROSITE" id="PS51898">
    <property type="entry name" value="TYR_RECOMBINASE"/>
    <property type="match status" value="1"/>
</dbReference>
<evidence type="ECO:0000256" key="4">
    <source>
        <dbReference type="ARBA" id="ARBA00022829"/>
    </source>
</evidence>
<feature type="active site" evidence="9">
    <location>
        <position position="170"/>
    </location>
</feature>
<organism evidence="12 13">
    <name type="scientific">Planktosalinus lacus</name>
    <dbReference type="NCBI Taxonomy" id="1526573"/>
    <lineage>
        <taxon>Bacteria</taxon>
        <taxon>Pseudomonadati</taxon>
        <taxon>Bacteroidota</taxon>
        <taxon>Flavobacteriia</taxon>
        <taxon>Flavobacteriales</taxon>
        <taxon>Flavobacteriaceae</taxon>
        <taxon>Planktosalinus</taxon>
    </lineage>
</organism>
<dbReference type="EMBL" id="BMGK01000004">
    <property type="protein sequence ID" value="GGD88550.1"/>
    <property type="molecule type" value="Genomic_DNA"/>
</dbReference>
<evidence type="ECO:0000259" key="10">
    <source>
        <dbReference type="PROSITE" id="PS51898"/>
    </source>
</evidence>
<sequence>MSVSAFIDYLSLEKKYSPHTVLAYHKDLESFLQFIEKQLECGNSKEVNYAMIRSWIVTLVDQGLNTRSINRKIASLKAYYKFLIKTKQISENPLAKHTSLKTAKTIQVPFSKNEISKVLDALDQDKNFESIRNKTIVELFYATGMRKSELIELKISDLDLTKQTVKIIGKRNKERIVPLLNSTVMSLRDYIDIRSKAEKANQSPFLFISKNGVKVNQSLVYRIINNYFSTVSTKEKKSPHILRHSFATHLLNEGADLNSIKELLGHASLASTQVYTNNSIAELKKVYANSHPRTNNK</sequence>
<evidence type="ECO:0000259" key="11">
    <source>
        <dbReference type="PROSITE" id="PS51900"/>
    </source>
</evidence>
<comment type="subcellular location">
    <subcellularLocation>
        <location evidence="1 9">Cytoplasm</location>
    </subcellularLocation>
</comment>
<dbReference type="InterPro" id="IPR013762">
    <property type="entry name" value="Integrase-like_cat_sf"/>
</dbReference>
<comment type="function">
    <text evidence="9">Site-specific tyrosine recombinase, which acts by catalyzing the cutting and rejoining of the recombining DNA molecules. The XerC-XerD complex is essential to convert dimers of the bacterial chromosome into monomers to permit their segregation at cell division. It also contributes to the segregational stability of plasmids.</text>
</comment>
<evidence type="ECO:0000313" key="13">
    <source>
        <dbReference type="Proteomes" id="UP000652231"/>
    </source>
</evidence>
<keyword evidence="13" id="KW-1185">Reference proteome</keyword>
<dbReference type="PANTHER" id="PTHR30349">
    <property type="entry name" value="PHAGE INTEGRASE-RELATED"/>
    <property type="match status" value="1"/>
</dbReference>
<accession>A0A8J2Y9W3</accession>
<dbReference type="RefSeq" id="WP_188440272.1">
    <property type="nucleotide sequence ID" value="NZ_BMGK01000004.1"/>
</dbReference>
<evidence type="ECO:0000256" key="6">
    <source>
        <dbReference type="ARBA" id="ARBA00023125"/>
    </source>
</evidence>
<dbReference type="InterPro" id="IPR044068">
    <property type="entry name" value="CB"/>
</dbReference>
<dbReference type="GO" id="GO:0007059">
    <property type="term" value="P:chromosome segregation"/>
    <property type="evidence" value="ECO:0007669"/>
    <property type="project" value="UniProtKB-UniRule"/>
</dbReference>
<dbReference type="Pfam" id="PF00589">
    <property type="entry name" value="Phage_integrase"/>
    <property type="match status" value="1"/>
</dbReference>
<dbReference type="InterPro" id="IPR011010">
    <property type="entry name" value="DNA_brk_join_enz"/>
</dbReference>
<proteinExistence type="inferred from homology"/>
<feature type="domain" description="Core-binding (CB)" evidence="11">
    <location>
        <begin position="1"/>
        <end position="84"/>
    </location>
</feature>
<dbReference type="GO" id="GO:0051301">
    <property type="term" value="P:cell division"/>
    <property type="evidence" value="ECO:0007669"/>
    <property type="project" value="UniProtKB-KW"/>
</dbReference>
<feature type="active site" evidence="9">
    <location>
        <position position="240"/>
    </location>
</feature>
<evidence type="ECO:0000256" key="2">
    <source>
        <dbReference type="ARBA" id="ARBA00022490"/>
    </source>
</evidence>
<reference evidence="12" key="1">
    <citation type="journal article" date="2014" name="Int. J. Syst. Evol. Microbiol.">
        <title>Complete genome sequence of Corynebacterium casei LMG S-19264T (=DSM 44701T), isolated from a smear-ripened cheese.</title>
        <authorList>
            <consortium name="US DOE Joint Genome Institute (JGI-PGF)"/>
            <person name="Walter F."/>
            <person name="Albersmeier A."/>
            <person name="Kalinowski J."/>
            <person name="Ruckert C."/>
        </authorList>
    </citation>
    <scope>NUCLEOTIDE SEQUENCE</scope>
    <source>
        <strain evidence="12">CGMCC 1.12924</strain>
    </source>
</reference>
<keyword evidence="2 9" id="KW-0963">Cytoplasm</keyword>
<protein>
    <recommendedName>
        <fullName evidence="9">Tyrosine recombinase XerC</fullName>
    </recommendedName>
</protein>
<keyword evidence="3 9" id="KW-0132">Cell division</keyword>
<dbReference type="PANTHER" id="PTHR30349:SF77">
    <property type="entry name" value="TYROSINE RECOMBINASE XERC"/>
    <property type="match status" value="1"/>
</dbReference>
<feature type="active site" description="O-(3'-phospho-DNA)-tyrosine intermediate" evidence="9">
    <location>
        <position position="275"/>
    </location>
</feature>
<dbReference type="GO" id="GO:0009037">
    <property type="term" value="F:tyrosine-based site-specific recombinase activity"/>
    <property type="evidence" value="ECO:0007669"/>
    <property type="project" value="UniProtKB-UniRule"/>
</dbReference>
<evidence type="ECO:0000313" key="12">
    <source>
        <dbReference type="EMBL" id="GGD88550.1"/>
    </source>
</evidence>
<dbReference type="AlphaFoldDB" id="A0A8J2Y9W3"/>
<feature type="domain" description="Tyr recombinase" evidence="10">
    <location>
        <begin position="105"/>
        <end position="288"/>
    </location>
</feature>
<name>A0A8J2Y9W3_9FLAO</name>
<dbReference type="Gene3D" id="1.10.150.130">
    <property type="match status" value="1"/>
</dbReference>
<evidence type="ECO:0000256" key="5">
    <source>
        <dbReference type="ARBA" id="ARBA00022908"/>
    </source>
</evidence>
<feature type="active site" evidence="9">
    <location>
        <position position="266"/>
    </location>
</feature>
<comment type="subunit">
    <text evidence="9">Forms a cyclic heterotetrameric complex composed of two molecules of XerC and two molecules of XerD.</text>
</comment>
<dbReference type="HAMAP" id="MF_01808">
    <property type="entry name" value="Recomb_XerC_XerD"/>
    <property type="match status" value="1"/>
</dbReference>
<reference evidence="12" key="2">
    <citation type="submission" date="2020-09" db="EMBL/GenBank/DDBJ databases">
        <authorList>
            <person name="Sun Q."/>
            <person name="Zhou Y."/>
        </authorList>
    </citation>
    <scope>NUCLEOTIDE SEQUENCE</scope>
    <source>
        <strain evidence="12">CGMCC 1.12924</strain>
    </source>
</reference>
<keyword evidence="4 9" id="KW-0159">Chromosome partition</keyword>
<keyword evidence="7 9" id="KW-0233">DNA recombination</keyword>
<dbReference type="Proteomes" id="UP000652231">
    <property type="component" value="Unassembled WGS sequence"/>
</dbReference>
<feature type="active site" evidence="9">
    <location>
        <position position="243"/>
    </location>
</feature>
<dbReference type="InterPro" id="IPR023009">
    <property type="entry name" value="Tyrosine_recombinase_XerC/XerD"/>
</dbReference>
<keyword evidence="8 9" id="KW-0131">Cell cycle</keyword>
<dbReference type="InterPro" id="IPR002104">
    <property type="entry name" value="Integrase_catalytic"/>
</dbReference>